<gene>
    <name evidence="2" type="ORF">QQ91_003125</name>
</gene>
<evidence type="ECO:0000313" key="2">
    <source>
        <dbReference type="EMBL" id="NEV66103.1"/>
    </source>
</evidence>
<dbReference type="EMBL" id="JTHE02000003">
    <property type="protein sequence ID" value="NEV66103.1"/>
    <property type="molecule type" value="Genomic_DNA"/>
</dbReference>
<evidence type="ECO:0000256" key="1">
    <source>
        <dbReference type="SAM" id="MobiDB-lite"/>
    </source>
</evidence>
<organism evidence="2">
    <name type="scientific">Lyngbya confervoides BDU141951</name>
    <dbReference type="NCBI Taxonomy" id="1574623"/>
    <lineage>
        <taxon>Bacteria</taxon>
        <taxon>Bacillati</taxon>
        <taxon>Cyanobacteriota</taxon>
        <taxon>Cyanophyceae</taxon>
        <taxon>Oscillatoriophycideae</taxon>
        <taxon>Oscillatoriales</taxon>
        <taxon>Microcoleaceae</taxon>
        <taxon>Lyngbya</taxon>
    </lineage>
</organism>
<dbReference type="InterPro" id="IPR018721">
    <property type="entry name" value="DUF2252"/>
</dbReference>
<accession>A0A0C1V2Y3</accession>
<reference evidence="2" key="2">
    <citation type="journal article" date="2015" name="Genome Announc.">
        <title>Draft Genome Sequence of Filamentous Marine Cyanobacterium Lyngbya confervoides Strain BDU141951.</title>
        <authorList>
            <person name="Chandrababunaidu M.M."/>
            <person name="Sen D."/>
            <person name="Tripathy S."/>
        </authorList>
    </citation>
    <scope>NUCLEOTIDE SEQUENCE</scope>
    <source>
        <strain evidence="2">BDU141951</strain>
    </source>
</reference>
<dbReference type="PANTHER" id="PTHR39441:SF1">
    <property type="entry name" value="DUF2252 DOMAIN-CONTAINING PROTEIN"/>
    <property type="match status" value="1"/>
</dbReference>
<proteinExistence type="predicted"/>
<reference evidence="2" key="1">
    <citation type="submission" date="2014-11" db="EMBL/GenBank/DDBJ databases">
        <authorList>
            <person name="Malar M.C."/>
            <person name="Sen D."/>
            <person name="Tripathy S."/>
        </authorList>
    </citation>
    <scope>NUCLEOTIDE SEQUENCE</scope>
    <source>
        <strain evidence="2">BDU141951</strain>
    </source>
</reference>
<feature type="region of interest" description="Disordered" evidence="1">
    <location>
        <begin position="1"/>
        <end position="35"/>
    </location>
</feature>
<reference evidence="2" key="3">
    <citation type="submission" date="2020-02" db="EMBL/GenBank/DDBJ databases">
        <authorList>
            <person name="Sarangi A.N."/>
            <person name="Ghosh S."/>
            <person name="Mukherjee M."/>
            <person name="Tripathy S."/>
        </authorList>
    </citation>
    <scope>NUCLEOTIDE SEQUENCE</scope>
    <source>
        <strain evidence="2">BDU141951</strain>
    </source>
</reference>
<dbReference type="AlphaFoldDB" id="A0A0C1V2Y3"/>
<protein>
    <submittedName>
        <fullName evidence="2">DUF2252 domain-containing protein</fullName>
    </submittedName>
</protein>
<dbReference type="Pfam" id="PF10009">
    <property type="entry name" value="DUF2252"/>
    <property type="match status" value="1"/>
</dbReference>
<comment type="caution">
    <text evidence="2">The sequence shown here is derived from an EMBL/GenBank/DDBJ whole genome shotgun (WGS) entry which is preliminary data.</text>
</comment>
<dbReference type="PANTHER" id="PTHR39441">
    <property type="entry name" value="DUF2252 DOMAIN-CONTAINING PROTEIN"/>
    <property type="match status" value="1"/>
</dbReference>
<name>A0A0C1V2Y3_9CYAN</name>
<sequence>MATPTRAEKYDQGKALREKVSRSRHGDWSPATNRVDPLERLQASDRDRLPHLIPIKYGRMVESPFAYFRGSAGVMAADLAPTPVSGINAMLCGDAHLCNFGVFATPERNLIFDINDFDEVYPGPWEWDVKRLAASGVLAGRSNGCKDADNRDLAKAVGRAYQKAMQYFDDHTTLEMWYYHIDAEYMLDLFKDASSKRGQKTAQEMVEKARQRTQAQTLEKLTTQADGRRRFISEPPLLVPLRADTYHEVLGDFDRSPDELRATIEANWHGYLGSLSKERQFLLSRYRIADGALRVGGIGSVGTRCLIVLLEGQGGEDDALILQLKEAGASVLEPFLPAHTYDTHAERVVTGQTLMQTVSDIFLGWHRSSRTEVDYYWRQLKDMKGSVEVADLDDKGLETYLELCSWTLARAHARTGDAATTCGYIGKSDKFAEAIAQFAIAYADQIERDYEQLAQAVQSGKIPAERGI</sequence>
<feature type="compositionally biased region" description="Basic and acidic residues" evidence="1">
    <location>
        <begin position="1"/>
        <end position="27"/>
    </location>
</feature>